<dbReference type="Pfam" id="PF00535">
    <property type="entry name" value="Glycos_transf_2"/>
    <property type="match status" value="1"/>
</dbReference>
<evidence type="ECO:0000256" key="3">
    <source>
        <dbReference type="ARBA" id="ARBA00022679"/>
    </source>
</evidence>
<sequence length="818" mass="91620">MTNVHGNIEQFEGGVITGWLFSERKNPVLNLLVDEEIVAKVEAKIYREDVKQAGFGDGYCGFVVDLGGIYQQLIGERVIGLSCDSLLVAEKKVVFPEDENFVLNPFLELDSKNNLKLTEINSGYRNALQLDSYIAPESLTFSNGYYTRVSTLDYVDSGNTITLDFKVKDINIDDDIELSLTARAFNDKALTVKLLNVDGDEFCYEPLLIGQAWAEHKLVVENSSVKGGISAVRLEWRHTGRSFFDLSKLVLARNTDRVNLSDLKCSSKSEHLSENLISNGDFSRWKNGIDFRSLSRGDELADNWYLEYHKNCVNNVSAELYMDSTYRDNHSIESQPRYGISFKTTDLNGYARVVTTLAKSRLIVNDYKLNLTVFSDTRVVIPRIYMLACDGVNDDVVCDVTRKLVVNGKSSFDFELSSFQIETIISKTKGKSIIKLAIDLPSYSNISILNADLRLEFDYETSDSSFDIYNVKEFEDECITSQIALLKGLDSWLSKEAIAPAFESSTRANLSEERKSTFTSKISQLVPHKLIQPYRNFPSIDIIIPVYNACDDVLMCLSSLIEKTDLLHRVIVINDGEEPKTAEMLDAFNNTFSHLEVVNNDENMGYTKSVNKGIRLSNANWVVVLNSDTIVSEGWLGRLMNCALSEEQVGMVGALSNAASWQSVPNIHDDKGDWHLNPLPNGMTVDDVASKVAQLSQRAYPQVGVINGFCQLINTEMLDSIGLLDEVAFPVGYGEENDMCARAVKAGYKLIIADDTYVFHSKSKSFGHDKRKVLAKQGSIALKAKHPDVDWASVTKAIYENKDLVALRQQLNEIWTNN</sequence>
<accession>A0A7M1VNU4</accession>
<evidence type="ECO:0000256" key="2">
    <source>
        <dbReference type="ARBA" id="ARBA00022676"/>
    </source>
</evidence>
<dbReference type="PANTHER" id="PTHR43179">
    <property type="entry name" value="RHAMNOSYLTRANSFERASE WBBL"/>
    <property type="match status" value="1"/>
</dbReference>
<evidence type="ECO:0000313" key="5">
    <source>
        <dbReference type="EMBL" id="QOS16657.1"/>
    </source>
</evidence>
<dbReference type="EC" id="2.4.1.289" evidence="5"/>
<dbReference type="Gene3D" id="3.90.550.10">
    <property type="entry name" value="Spore Coat Polysaccharide Biosynthesis Protein SpsA, Chain A"/>
    <property type="match status" value="1"/>
</dbReference>
<keyword evidence="2 5" id="KW-0328">Glycosyltransferase</keyword>
<dbReference type="SUPFAM" id="SSF53448">
    <property type="entry name" value="Nucleotide-diphospho-sugar transferases"/>
    <property type="match status" value="1"/>
</dbReference>
<reference evidence="5" key="1">
    <citation type="submission" date="2020-08" db="EMBL/GenBank/DDBJ databases">
        <title>Genetic structure, function and evolution of capsule biosynthesis loci in Vibrio parahaemolyticus.</title>
        <authorList>
            <person name="Li L."/>
            <person name="Bian S."/>
        </authorList>
    </citation>
    <scope>NUCLEOTIDE SEQUENCE</scope>
    <source>
        <strain evidence="5">VP240</strain>
    </source>
</reference>
<feature type="domain" description="Glycosyltransferase 2-like" evidence="4">
    <location>
        <begin position="542"/>
        <end position="648"/>
    </location>
</feature>
<protein>
    <submittedName>
        <fullName evidence="5">N-acetylglucosaminyl-diphospho-decaprenol L-rhamnosyltransferase</fullName>
        <ecNumber evidence="5">2.4.1.289</ecNumber>
    </submittedName>
</protein>
<proteinExistence type="inferred from homology"/>
<organism evidence="5">
    <name type="scientific">Vibrio parahaemolyticus</name>
    <dbReference type="NCBI Taxonomy" id="670"/>
    <lineage>
        <taxon>Bacteria</taxon>
        <taxon>Pseudomonadati</taxon>
        <taxon>Pseudomonadota</taxon>
        <taxon>Gammaproteobacteria</taxon>
        <taxon>Vibrionales</taxon>
        <taxon>Vibrionaceae</taxon>
        <taxon>Vibrio</taxon>
    </lineage>
</organism>
<dbReference type="PANTHER" id="PTHR43179:SF12">
    <property type="entry name" value="GALACTOFURANOSYLTRANSFERASE GLFT2"/>
    <property type="match status" value="1"/>
</dbReference>
<evidence type="ECO:0000256" key="1">
    <source>
        <dbReference type="ARBA" id="ARBA00006739"/>
    </source>
</evidence>
<dbReference type="GO" id="GO:0102096">
    <property type="term" value="F:decaprenyl-N-acetyl-alpha-D-glucosaminyl-pyrophosphate:dTDP-alpha-L-rhamnose rhamnosyltransferase activity"/>
    <property type="evidence" value="ECO:0007669"/>
    <property type="project" value="UniProtKB-EC"/>
</dbReference>
<dbReference type="InterPro" id="IPR029044">
    <property type="entry name" value="Nucleotide-diphossugar_trans"/>
</dbReference>
<comment type="similarity">
    <text evidence="1">Belongs to the glycosyltransferase 2 family.</text>
</comment>
<dbReference type="RefSeq" id="WP_193272656.1">
    <property type="nucleotide sequence ID" value="NZ_JBCHJR010000006.1"/>
</dbReference>
<dbReference type="EMBL" id="MT898057">
    <property type="protein sequence ID" value="QOS16657.1"/>
    <property type="molecule type" value="Genomic_DNA"/>
</dbReference>
<evidence type="ECO:0000259" key="4">
    <source>
        <dbReference type="Pfam" id="PF00535"/>
    </source>
</evidence>
<dbReference type="AlphaFoldDB" id="A0A7M1VNU4"/>
<name>A0A7M1VNU4_VIBPH</name>
<keyword evidence="3 5" id="KW-0808">Transferase</keyword>
<dbReference type="InterPro" id="IPR001173">
    <property type="entry name" value="Glyco_trans_2-like"/>
</dbReference>
<gene>
    <name evidence="5" type="primary">wbbL_1</name>
    <name evidence="5" type="ORF">VP240_00035</name>
</gene>